<dbReference type="RefSeq" id="WP_118400236.1">
    <property type="nucleotide sequence ID" value="NZ_CABJGD010000010.1"/>
</dbReference>
<dbReference type="InterPro" id="IPR006311">
    <property type="entry name" value="TAT_signal"/>
</dbReference>
<evidence type="ECO:0000313" key="1">
    <source>
        <dbReference type="EMBL" id="RHA76464.1"/>
    </source>
</evidence>
<evidence type="ECO:0000313" key="2">
    <source>
        <dbReference type="Proteomes" id="UP000283855"/>
    </source>
</evidence>
<comment type="caution">
    <text evidence="1">The sequence shown here is derived from an EMBL/GenBank/DDBJ whole genome shotgun (WGS) entry which is preliminary data.</text>
</comment>
<protein>
    <submittedName>
        <fullName evidence="1">DUF229 domain-containing protein</fullName>
    </submittedName>
</protein>
<organism evidence="1 2">
    <name type="scientific">Phocaeicola coprophilus</name>
    <dbReference type="NCBI Taxonomy" id="387090"/>
    <lineage>
        <taxon>Bacteria</taxon>
        <taxon>Pseudomonadati</taxon>
        <taxon>Bacteroidota</taxon>
        <taxon>Bacteroidia</taxon>
        <taxon>Bacteroidales</taxon>
        <taxon>Bacteroidaceae</taxon>
        <taxon>Phocaeicola</taxon>
    </lineage>
</organism>
<proteinExistence type="predicted"/>
<dbReference type="Gene3D" id="3.40.720.10">
    <property type="entry name" value="Alkaline Phosphatase, subunit A"/>
    <property type="match status" value="1"/>
</dbReference>
<dbReference type="InterPro" id="IPR002591">
    <property type="entry name" value="Phosphodiest/P_Trfase"/>
</dbReference>
<accession>A0A413T138</accession>
<dbReference type="Proteomes" id="UP000283855">
    <property type="component" value="Unassembled WGS sequence"/>
</dbReference>
<name>A0A413T138_9BACT</name>
<dbReference type="AlphaFoldDB" id="A0A413T138"/>
<sequence length="324" mass="36469">MKPEKHDCSRRDFLKHSLLGAVALGVASFPGEPLTGAIRNIEGRRKKTARRVVLLSLDGICVEGFRKARTPHLDNLLAQGVLSLKTRVVMPSVTLPNWTSHLTGSGPELHGVVDNSWTIDKFKLPAVETDSDGYYPSVFKVLKDKKEGIKTAFYYNWPNLIYPYNQKYLDDICFLENDAYAPYYERAFSFIKTHRDEPTLVFLYTVHTDHAGHNHKWMSPEYIRSIEEADEEIGRLLDKLKAEDLFDDTHFLFLTDHGGINYGHGGVSVEEMIVPWGITGPGIAEGKMMEEPNNTVNTAAVVLQLFGVEKPLSWTGEVPESIFG</sequence>
<dbReference type="GO" id="GO:0016787">
    <property type="term" value="F:hydrolase activity"/>
    <property type="evidence" value="ECO:0007669"/>
    <property type="project" value="UniProtKB-ARBA"/>
</dbReference>
<dbReference type="EMBL" id="QSFT01000010">
    <property type="protein sequence ID" value="RHA76464.1"/>
    <property type="molecule type" value="Genomic_DNA"/>
</dbReference>
<dbReference type="SUPFAM" id="SSF53649">
    <property type="entry name" value="Alkaline phosphatase-like"/>
    <property type="match status" value="1"/>
</dbReference>
<dbReference type="PANTHER" id="PTHR10151:SF120">
    <property type="entry name" value="BIS(5'-ADENOSYL)-TRIPHOSPHATASE"/>
    <property type="match status" value="1"/>
</dbReference>
<dbReference type="PANTHER" id="PTHR10151">
    <property type="entry name" value="ECTONUCLEOTIDE PYROPHOSPHATASE/PHOSPHODIESTERASE"/>
    <property type="match status" value="1"/>
</dbReference>
<dbReference type="InterPro" id="IPR019546">
    <property type="entry name" value="TAT_signal_bac_arc"/>
</dbReference>
<dbReference type="NCBIfam" id="TIGR01409">
    <property type="entry name" value="TAT_signal_seq"/>
    <property type="match status" value="1"/>
</dbReference>
<gene>
    <name evidence="1" type="ORF">DW921_06280</name>
</gene>
<dbReference type="Pfam" id="PF01663">
    <property type="entry name" value="Phosphodiest"/>
    <property type="match status" value="1"/>
</dbReference>
<reference evidence="1 2" key="1">
    <citation type="submission" date="2018-08" db="EMBL/GenBank/DDBJ databases">
        <title>A genome reference for cultivated species of the human gut microbiota.</title>
        <authorList>
            <person name="Zou Y."/>
            <person name="Xue W."/>
            <person name="Luo G."/>
        </authorList>
    </citation>
    <scope>NUCLEOTIDE SEQUENCE [LARGE SCALE GENOMIC DNA]</scope>
    <source>
        <strain evidence="1 2">AM42-38</strain>
    </source>
</reference>
<dbReference type="InterPro" id="IPR017850">
    <property type="entry name" value="Alkaline_phosphatase_core_sf"/>
</dbReference>
<dbReference type="CDD" id="cd16018">
    <property type="entry name" value="Enpp"/>
    <property type="match status" value="1"/>
</dbReference>
<dbReference type="PROSITE" id="PS51318">
    <property type="entry name" value="TAT"/>
    <property type="match status" value="1"/>
</dbReference>